<dbReference type="Pfam" id="PF00004">
    <property type="entry name" value="AAA"/>
    <property type="match status" value="1"/>
</dbReference>
<dbReference type="GO" id="GO:0030970">
    <property type="term" value="P:retrograde protein transport, ER to cytosol"/>
    <property type="evidence" value="ECO:0007669"/>
    <property type="project" value="TreeGrafter"/>
</dbReference>
<evidence type="ECO:0000256" key="2">
    <source>
        <dbReference type="ARBA" id="ARBA00022840"/>
    </source>
</evidence>
<keyword evidence="2" id="KW-0067">ATP-binding</keyword>
<keyword evidence="1" id="KW-0547">Nucleotide-binding</keyword>
<dbReference type="Gene3D" id="2.40.40.20">
    <property type="match status" value="1"/>
</dbReference>
<evidence type="ECO:0000313" key="8">
    <source>
        <dbReference type="Proteomes" id="UP000290289"/>
    </source>
</evidence>
<gene>
    <name evidence="7" type="ORF">DVH24_008701</name>
</gene>
<dbReference type="SUPFAM" id="SSF50692">
    <property type="entry name" value="ADC-like"/>
    <property type="match status" value="1"/>
</dbReference>
<dbReference type="Pfam" id="PF02359">
    <property type="entry name" value="CDC48_N"/>
    <property type="match status" value="1"/>
</dbReference>
<dbReference type="SMART" id="SM00382">
    <property type="entry name" value="AAA"/>
    <property type="match status" value="1"/>
</dbReference>
<dbReference type="InterPro" id="IPR050168">
    <property type="entry name" value="AAA_ATPase_domain"/>
</dbReference>
<feature type="region of interest" description="Disordered" evidence="4">
    <location>
        <begin position="313"/>
        <end position="338"/>
    </location>
</feature>
<evidence type="ECO:0000256" key="4">
    <source>
        <dbReference type="SAM" id="MobiDB-lite"/>
    </source>
</evidence>
<protein>
    <recommendedName>
        <fullName evidence="9">AAA+ ATPase domain-containing protein</fullName>
    </recommendedName>
</protein>
<dbReference type="FunFam" id="3.40.50.300:FF:001025">
    <property type="entry name" value="ATPase family, AAA domain-containing 2B"/>
    <property type="match status" value="1"/>
</dbReference>
<dbReference type="STRING" id="3750.A0A498JMU5"/>
<dbReference type="Gene3D" id="6.10.20.150">
    <property type="match status" value="1"/>
</dbReference>
<dbReference type="InterPro" id="IPR003959">
    <property type="entry name" value="ATPase_AAA_core"/>
</dbReference>
<feature type="domain" description="AAA+ ATPase" evidence="5">
    <location>
        <begin position="159"/>
        <end position="322"/>
    </location>
</feature>
<dbReference type="FunFam" id="2.40.40.20:FF:000003">
    <property type="entry name" value="Transitional endoplasmic reticulum ATPase"/>
    <property type="match status" value="1"/>
</dbReference>
<proteinExistence type="predicted"/>
<dbReference type="GO" id="GO:0005524">
    <property type="term" value="F:ATP binding"/>
    <property type="evidence" value="ECO:0007669"/>
    <property type="project" value="UniProtKB-KW"/>
</dbReference>
<evidence type="ECO:0000259" key="6">
    <source>
        <dbReference type="SMART" id="SM01073"/>
    </source>
</evidence>
<comment type="caution">
    <text evidence="7">The sequence shown here is derived from an EMBL/GenBank/DDBJ whole genome shotgun (WGS) entry which is preliminary data.</text>
</comment>
<dbReference type="InterPro" id="IPR003593">
    <property type="entry name" value="AAA+_ATPase"/>
</dbReference>
<feature type="compositionally biased region" description="Basic and acidic residues" evidence="4">
    <location>
        <begin position="21"/>
        <end position="33"/>
    </location>
</feature>
<dbReference type="GO" id="GO:0051228">
    <property type="term" value="P:mitotic spindle disassembly"/>
    <property type="evidence" value="ECO:0007669"/>
    <property type="project" value="TreeGrafter"/>
</dbReference>
<feature type="domain" description="CDC48 N-terminal subdomain" evidence="6">
    <location>
        <begin position="40"/>
        <end position="123"/>
    </location>
</feature>
<dbReference type="InterPro" id="IPR027417">
    <property type="entry name" value="P-loop_NTPase"/>
</dbReference>
<organism evidence="7 8">
    <name type="scientific">Malus domestica</name>
    <name type="common">Apple</name>
    <name type="synonym">Pyrus malus</name>
    <dbReference type="NCBI Taxonomy" id="3750"/>
    <lineage>
        <taxon>Eukaryota</taxon>
        <taxon>Viridiplantae</taxon>
        <taxon>Streptophyta</taxon>
        <taxon>Embryophyta</taxon>
        <taxon>Tracheophyta</taxon>
        <taxon>Spermatophyta</taxon>
        <taxon>Magnoliopsida</taxon>
        <taxon>eudicotyledons</taxon>
        <taxon>Gunneridae</taxon>
        <taxon>Pentapetalae</taxon>
        <taxon>rosids</taxon>
        <taxon>fabids</taxon>
        <taxon>Rosales</taxon>
        <taxon>Rosaceae</taxon>
        <taxon>Amygdaloideae</taxon>
        <taxon>Maleae</taxon>
        <taxon>Malus</taxon>
    </lineage>
</organism>
<dbReference type="GO" id="GO:0005634">
    <property type="term" value="C:nucleus"/>
    <property type="evidence" value="ECO:0007669"/>
    <property type="project" value="TreeGrafter"/>
</dbReference>
<dbReference type="InterPro" id="IPR041569">
    <property type="entry name" value="AAA_lid_3"/>
</dbReference>
<keyword evidence="3" id="KW-0175">Coiled coil</keyword>
<dbReference type="InterPro" id="IPR009010">
    <property type="entry name" value="Asp_de-COase-like_dom_sf"/>
</dbReference>
<evidence type="ECO:0000259" key="5">
    <source>
        <dbReference type="SMART" id="SM00382"/>
    </source>
</evidence>
<keyword evidence="8" id="KW-1185">Reference proteome</keyword>
<dbReference type="Proteomes" id="UP000290289">
    <property type="component" value="Chromosome 6"/>
</dbReference>
<reference evidence="7 8" key="1">
    <citation type="submission" date="2018-10" db="EMBL/GenBank/DDBJ databases">
        <title>A high-quality apple genome assembly.</title>
        <authorList>
            <person name="Hu J."/>
        </authorList>
    </citation>
    <scope>NUCLEOTIDE SEQUENCE [LARGE SCALE GENOMIC DNA]</scope>
    <source>
        <strain evidence="8">cv. HFTH1</strain>
        <tissue evidence="7">Young leaf</tissue>
    </source>
</reference>
<sequence>MAPPSPSAPDQSQPSSSSDPKSNKKDFSTAILERKKSPNRLVVDEAVNDDNSVISLHPSAMEKLQFFRGDTVLIKGKKRRDTVCIVMADNECEEPKIRMNKVVRANLRVRLGDIVSVHPCPDVKYGKKVHILPIDDTIEGTIKLPVEHPEMFEKFGMSPSKGVLFYGPPGCGKTLLAKAIANECQANFISIKGPELLTMWFGESEANVREIFDKARQSAPCVLFFDELDSIATQRGNSVGDAGGAGDRVLNQLLTEMDGMNAKKTVFSPISKDIDLAALARYTRGFSGADITEICQRACKYAIREDIEKDIERERRKNDNSEAMEEDETDEVPEIKPAHFEESMKHARRSVSDADIKKYQVFAQTLQQSRGFGSEFRFPETQNNGGEAAPTPFSSATVAGEEDDLYD</sequence>
<dbReference type="PANTHER" id="PTHR23077">
    <property type="entry name" value="AAA-FAMILY ATPASE"/>
    <property type="match status" value="1"/>
</dbReference>
<evidence type="ECO:0000256" key="3">
    <source>
        <dbReference type="ARBA" id="ARBA00023054"/>
    </source>
</evidence>
<dbReference type="SUPFAM" id="SSF52540">
    <property type="entry name" value="P-loop containing nucleoside triphosphate hydrolases"/>
    <property type="match status" value="1"/>
</dbReference>
<dbReference type="GO" id="GO:0097352">
    <property type="term" value="P:autophagosome maturation"/>
    <property type="evidence" value="ECO:0007669"/>
    <property type="project" value="TreeGrafter"/>
</dbReference>
<name>A0A498JMU5_MALDO</name>
<dbReference type="GO" id="GO:0005829">
    <property type="term" value="C:cytosol"/>
    <property type="evidence" value="ECO:0007669"/>
    <property type="project" value="TreeGrafter"/>
</dbReference>
<evidence type="ECO:0000313" key="7">
    <source>
        <dbReference type="EMBL" id="RXH96197.1"/>
    </source>
</evidence>
<feature type="region of interest" description="Disordered" evidence="4">
    <location>
        <begin position="372"/>
        <end position="407"/>
    </location>
</feature>
<dbReference type="Pfam" id="PF09336">
    <property type="entry name" value="Vps4_C"/>
    <property type="match status" value="1"/>
</dbReference>
<feature type="compositionally biased region" description="Acidic residues" evidence="4">
    <location>
        <begin position="322"/>
        <end position="332"/>
    </location>
</feature>
<dbReference type="InterPro" id="IPR015415">
    <property type="entry name" value="Spast_Vps4_C"/>
</dbReference>
<dbReference type="GO" id="GO:0031593">
    <property type="term" value="F:polyubiquitin modification-dependent protein binding"/>
    <property type="evidence" value="ECO:0007669"/>
    <property type="project" value="TreeGrafter"/>
</dbReference>
<feature type="compositionally biased region" description="Low complexity" evidence="4">
    <location>
        <begin position="8"/>
        <end position="20"/>
    </location>
</feature>
<dbReference type="SMART" id="SM01073">
    <property type="entry name" value="CDC48_N"/>
    <property type="match status" value="1"/>
</dbReference>
<dbReference type="InterPro" id="IPR003338">
    <property type="entry name" value="CDC4_N-term_subdom"/>
</dbReference>
<evidence type="ECO:0008006" key="9">
    <source>
        <dbReference type="Google" id="ProtNLM"/>
    </source>
</evidence>
<dbReference type="PANTHER" id="PTHR23077:SF200">
    <property type="entry name" value="CELL DIVISION CONTROL PROTEIN 48 HOMOLOG E"/>
    <property type="match status" value="1"/>
</dbReference>
<evidence type="ECO:0000256" key="1">
    <source>
        <dbReference type="ARBA" id="ARBA00022741"/>
    </source>
</evidence>
<dbReference type="GO" id="GO:0034098">
    <property type="term" value="C:VCP-NPL4-UFD1 AAA ATPase complex"/>
    <property type="evidence" value="ECO:0007669"/>
    <property type="project" value="TreeGrafter"/>
</dbReference>
<dbReference type="Pfam" id="PF17862">
    <property type="entry name" value="AAA_lid_3"/>
    <property type="match status" value="1"/>
</dbReference>
<accession>A0A498JMU5</accession>
<dbReference type="AlphaFoldDB" id="A0A498JMU5"/>
<dbReference type="GO" id="GO:0016887">
    <property type="term" value="F:ATP hydrolysis activity"/>
    <property type="evidence" value="ECO:0007669"/>
    <property type="project" value="InterPro"/>
</dbReference>
<feature type="region of interest" description="Disordered" evidence="4">
    <location>
        <begin position="1"/>
        <end position="33"/>
    </location>
</feature>
<dbReference type="Gene3D" id="3.40.50.300">
    <property type="entry name" value="P-loop containing nucleotide triphosphate hydrolases"/>
    <property type="match status" value="1"/>
</dbReference>
<dbReference type="EMBL" id="RDQH01000332">
    <property type="protein sequence ID" value="RXH96197.1"/>
    <property type="molecule type" value="Genomic_DNA"/>
</dbReference>